<evidence type="ECO:0000256" key="1">
    <source>
        <dbReference type="ARBA" id="ARBA00004123"/>
    </source>
</evidence>
<evidence type="ECO:0000256" key="4">
    <source>
        <dbReference type="ARBA" id="ARBA00022728"/>
    </source>
</evidence>
<sequence length="483" mass="56262">MGGGDLNMKKSWHPLLLKNQERVWLEEKKALEEKKKLDQLRKEKEEERQLQELQRLQEEQTGKKRQEKLEWMYSTPATGNSQNPNDLEDYLLGKKRVDKMLTADENAKLGASHRNFIAVQNANTVRDISAKIREDPLLAIKQQEQAAYQALLANPLRLWAMQERNGIKPEKDKKERKREKEERKRLKAERKYRRERSSRSLSPHERRRSRSRSPYESRRSPSPYSRRSRSRDRDYYRPPPYNDRRDRPSRQYSPEPRRAGNSRNIERDDRGRDRARNHGSSSSAYHRSRSPQYANGRRERNSSPAFRPPRHHSDPIPPLRSRTPPRQASTAEKDTKTSAEERAARLAAMTSNASSMQDERKKRLAELLEQEKAELAREEEQRAKSAKSGGVGKFMSADYKKVYSGEGGLEDRLRRARGTLVVDYLVLFNFHSVNSLFSSTLAMPPRRAPSVPSVVSRAPSPVFEEDDTPFFDSVDELQQHARH</sequence>
<comment type="similarity">
    <text evidence="2">Belongs to the CWC25 family.</text>
</comment>
<feature type="domain" description="CBF1-interacting co-repressor CIR N-terminal" evidence="10">
    <location>
        <begin position="11"/>
        <end position="47"/>
    </location>
</feature>
<dbReference type="SMART" id="SM01083">
    <property type="entry name" value="Cir_N"/>
    <property type="match status" value="1"/>
</dbReference>
<name>A0A8H7FC21_AGABI</name>
<keyword evidence="3" id="KW-0507">mRNA processing</keyword>
<feature type="compositionally biased region" description="Basic and acidic residues" evidence="9">
    <location>
        <begin position="331"/>
        <end position="341"/>
    </location>
</feature>
<dbReference type="PANTHER" id="PTHR16196">
    <property type="entry name" value="CELL CYCLE CONTROL PROTEIN CWF25"/>
    <property type="match status" value="1"/>
</dbReference>
<keyword evidence="7" id="KW-0539">Nucleus</keyword>
<feature type="region of interest" description="Disordered" evidence="9">
    <location>
        <begin position="164"/>
        <end position="341"/>
    </location>
</feature>
<dbReference type="Pfam" id="PF10197">
    <property type="entry name" value="Cir_N"/>
    <property type="match status" value="1"/>
</dbReference>
<reference evidence="11 12" key="1">
    <citation type="journal article" name="Sci. Rep.">
        <title>Telomere-to-telomere assembled and centromere annotated genomes of the two main subspecies of the button mushroom Agaricus bisporus reveal especially polymorphic chromosome ends.</title>
        <authorList>
            <person name="Sonnenberg A.S.M."/>
            <person name="Sedaghat-Telgerd N."/>
            <person name="Lavrijssen B."/>
            <person name="Ohm R.A."/>
            <person name="Hendrickx P.M."/>
            <person name="Scholtmeijer K."/>
            <person name="Baars J.J.P."/>
            <person name="van Peer A."/>
        </authorList>
    </citation>
    <scope>NUCLEOTIDE SEQUENCE [LARGE SCALE GENOMIC DNA]</scope>
    <source>
        <strain evidence="11 12">H119_p4</strain>
    </source>
</reference>
<protein>
    <recommendedName>
        <fullName evidence="10">CBF1-interacting co-repressor CIR N-terminal domain-containing protein</fullName>
    </recommendedName>
</protein>
<proteinExistence type="inferred from homology"/>
<evidence type="ECO:0000313" key="11">
    <source>
        <dbReference type="EMBL" id="KAF7784994.1"/>
    </source>
</evidence>
<keyword evidence="6" id="KW-0508">mRNA splicing</keyword>
<dbReference type="InterPro" id="IPR051376">
    <property type="entry name" value="CWC25_splicing_factor"/>
</dbReference>
<accession>A0A8H7FC21</accession>
<dbReference type="Pfam" id="PF12542">
    <property type="entry name" value="CWC25"/>
    <property type="match status" value="1"/>
</dbReference>
<evidence type="ECO:0000256" key="8">
    <source>
        <dbReference type="SAM" id="Coils"/>
    </source>
</evidence>
<dbReference type="GO" id="GO:0000398">
    <property type="term" value="P:mRNA splicing, via spliceosome"/>
    <property type="evidence" value="ECO:0007669"/>
    <property type="project" value="TreeGrafter"/>
</dbReference>
<dbReference type="GO" id="GO:0005684">
    <property type="term" value="C:U2-type spliceosomal complex"/>
    <property type="evidence" value="ECO:0007669"/>
    <property type="project" value="TreeGrafter"/>
</dbReference>
<gene>
    <name evidence="11" type="ORF">Agabi119p4_1159</name>
</gene>
<dbReference type="InterPro" id="IPR022209">
    <property type="entry name" value="CWC25"/>
</dbReference>
<feature type="compositionally biased region" description="Basic and acidic residues" evidence="9">
    <location>
        <begin position="264"/>
        <end position="276"/>
    </location>
</feature>
<evidence type="ECO:0000259" key="10">
    <source>
        <dbReference type="SMART" id="SM01083"/>
    </source>
</evidence>
<evidence type="ECO:0000256" key="5">
    <source>
        <dbReference type="ARBA" id="ARBA00023054"/>
    </source>
</evidence>
<comment type="caution">
    <text evidence="11">The sequence shown here is derived from an EMBL/GenBank/DDBJ whole genome shotgun (WGS) entry which is preliminary data.</text>
</comment>
<evidence type="ECO:0000256" key="2">
    <source>
        <dbReference type="ARBA" id="ARBA00006695"/>
    </source>
</evidence>
<feature type="coiled-coil region" evidence="8">
    <location>
        <begin position="358"/>
        <end position="388"/>
    </location>
</feature>
<dbReference type="AlphaFoldDB" id="A0A8H7FC21"/>
<comment type="subcellular location">
    <subcellularLocation>
        <location evidence="1">Nucleus</location>
    </subcellularLocation>
</comment>
<dbReference type="Proteomes" id="UP000629468">
    <property type="component" value="Unassembled WGS sequence"/>
</dbReference>
<keyword evidence="4" id="KW-0747">Spliceosome</keyword>
<evidence type="ECO:0000256" key="9">
    <source>
        <dbReference type="SAM" id="MobiDB-lite"/>
    </source>
</evidence>
<feature type="compositionally biased region" description="Basic and acidic residues" evidence="9">
    <location>
        <begin position="195"/>
        <end position="204"/>
    </location>
</feature>
<feature type="compositionally biased region" description="Basic residues" evidence="9">
    <location>
        <begin position="185"/>
        <end position="194"/>
    </location>
</feature>
<dbReference type="PANTHER" id="PTHR16196:SF0">
    <property type="entry name" value="PRE-MRNA-SPLICING FACTOR CWC25 HOMOLOG"/>
    <property type="match status" value="1"/>
</dbReference>
<keyword evidence="5 8" id="KW-0175">Coiled coil</keyword>
<feature type="compositionally biased region" description="Basic and acidic residues" evidence="9">
    <location>
        <begin position="231"/>
        <end position="249"/>
    </location>
</feature>
<evidence type="ECO:0000256" key="6">
    <source>
        <dbReference type="ARBA" id="ARBA00023187"/>
    </source>
</evidence>
<organism evidence="11 12">
    <name type="scientific">Agaricus bisporus var. burnettii</name>
    <dbReference type="NCBI Taxonomy" id="192524"/>
    <lineage>
        <taxon>Eukaryota</taxon>
        <taxon>Fungi</taxon>
        <taxon>Dikarya</taxon>
        <taxon>Basidiomycota</taxon>
        <taxon>Agaricomycotina</taxon>
        <taxon>Agaricomycetes</taxon>
        <taxon>Agaricomycetidae</taxon>
        <taxon>Agaricales</taxon>
        <taxon>Agaricineae</taxon>
        <taxon>Agaricaceae</taxon>
        <taxon>Agaricus</taxon>
    </lineage>
</organism>
<evidence type="ECO:0000256" key="3">
    <source>
        <dbReference type="ARBA" id="ARBA00022664"/>
    </source>
</evidence>
<evidence type="ECO:0000313" key="12">
    <source>
        <dbReference type="Proteomes" id="UP000629468"/>
    </source>
</evidence>
<feature type="region of interest" description="Disordered" evidence="9">
    <location>
        <begin position="35"/>
        <end position="68"/>
    </location>
</feature>
<dbReference type="EMBL" id="JABXXO010000001">
    <property type="protein sequence ID" value="KAF7784994.1"/>
    <property type="molecule type" value="Genomic_DNA"/>
</dbReference>
<dbReference type="InterPro" id="IPR019339">
    <property type="entry name" value="CIR_N_dom"/>
</dbReference>
<evidence type="ECO:0000256" key="7">
    <source>
        <dbReference type="ARBA" id="ARBA00023242"/>
    </source>
</evidence>
<feature type="compositionally biased region" description="Basic and acidic residues" evidence="9">
    <location>
        <begin position="165"/>
        <end position="184"/>
    </location>
</feature>